<organism evidence="1 2">
    <name type="scientific">Xylanibacter ruminicola</name>
    <name type="common">Prevotella ruminicola</name>
    <dbReference type="NCBI Taxonomy" id="839"/>
    <lineage>
        <taxon>Bacteria</taxon>
        <taxon>Pseudomonadati</taxon>
        <taxon>Bacteroidota</taxon>
        <taxon>Bacteroidia</taxon>
        <taxon>Bacteroidales</taxon>
        <taxon>Prevotellaceae</taxon>
        <taxon>Xylanibacter</taxon>
    </lineage>
</organism>
<protein>
    <recommendedName>
        <fullName evidence="3">Bacteriophage abortive infection AbiH</fullName>
    </recommendedName>
</protein>
<proteinExistence type="predicted"/>
<dbReference type="Proteomes" id="UP000806522">
    <property type="component" value="Unassembled WGS sequence"/>
</dbReference>
<accession>A0A9D5SBR0</accession>
<dbReference type="EMBL" id="SUYC01000008">
    <property type="protein sequence ID" value="MBE6270935.1"/>
    <property type="molecule type" value="Genomic_DNA"/>
</dbReference>
<dbReference type="InterPro" id="IPR025935">
    <property type="entry name" value="AbiH"/>
</dbReference>
<sequence length="307" mass="35876">MNTETVIVIGNGFDLDLGWDTSYKSFYEKHDGWKMHRRDEDDLFQYVIKQVPGNWFDFERTLHEYALHRAQHPFPKDNTDNIYRDIQDYNTFKTQLIDFISEGSKGPVKKDSHAYRLLAAYVEAKKNKTSNMFFPIKLFSYNYTPLLNVIHQIDSSVKVGYIPVHGMVEKRNIIFGFHDDLGIPKEYRPLQKSMDENYVSSDVVRESLQAKTIIFFGLSLGYIDGVYFKNLLEQISNLANPQMINKRIVFITLNRQSGNYIKNNLLDAGINLQLLYNSNRIDFIYTDNSQKENTETIFKELLNSISK</sequence>
<reference evidence="1" key="1">
    <citation type="submission" date="2019-04" db="EMBL/GenBank/DDBJ databases">
        <title>Evolution of Biomass-Degrading Anaerobic Consortia Revealed by Metagenomics.</title>
        <authorList>
            <person name="Peng X."/>
        </authorList>
    </citation>
    <scope>NUCLEOTIDE SEQUENCE</scope>
    <source>
        <strain evidence="1">SIG140</strain>
    </source>
</reference>
<evidence type="ECO:0000313" key="2">
    <source>
        <dbReference type="Proteomes" id="UP000806522"/>
    </source>
</evidence>
<dbReference type="Pfam" id="PF14253">
    <property type="entry name" value="AbiH"/>
    <property type="match status" value="1"/>
</dbReference>
<evidence type="ECO:0008006" key="3">
    <source>
        <dbReference type="Google" id="ProtNLM"/>
    </source>
</evidence>
<name>A0A9D5SBR0_XYLRU</name>
<comment type="caution">
    <text evidence="1">The sequence shown here is derived from an EMBL/GenBank/DDBJ whole genome shotgun (WGS) entry which is preliminary data.</text>
</comment>
<dbReference type="AlphaFoldDB" id="A0A9D5SBR0"/>
<evidence type="ECO:0000313" key="1">
    <source>
        <dbReference type="EMBL" id="MBE6270935.1"/>
    </source>
</evidence>
<gene>
    <name evidence="1" type="ORF">E7101_08290</name>
</gene>